<dbReference type="InterPro" id="IPR025714">
    <property type="entry name" value="Methyltranfer_dom"/>
</dbReference>
<organism evidence="2 3">
    <name type="scientific">Candidatus Sphingobacterium stercoripullorum</name>
    <dbReference type="NCBI Taxonomy" id="2838759"/>
    <lineage>
        <taxon>Bacteria</taxon>
        <taxon>Pseudomonadati</taxon>
        <taxon>Bacteroidota</taxon>
        <taxon>Sphingobacteriia</taxon>
        <taxon>Sphingobacteriales</taxon>
        <taxon>Sphingobacteriaceae</taxon>
        <taxon>Sphingobacterium</taxon>
    </lineage>
</organism>
<reference evidence="2" key="2">
    <citation type="submission" date="2021-04" db="EMBL/GenBank/DDBJ databases">
        <authorList>
            <person name="Gilroy R."/>
        </authorList>
    </citation>
    <scope>NUCLEOTIDE SEQUENCE</scope>
    <source>
        <strain evidence="2">1719</strain>
    </source>
</reference>
<sequence length="392" mass="45275">MLAHQNFLSLVNESIKRETFIKLSLNNYQGEENALERIYAKLVLLKGRLMLSFTYRYKTKVIIKNYEIPEAMDLVSGYLENADFLTLTLNTQFIDCTLKRNKKYQWKLLRRKVKGREKQSFDHDRKKQHILDPKGKVYLQQLKLTGADGEVFKAAQDKWKQINHYIALLQPALTHLKNNSPQIADMGSGKGYLTFALYDYLTSQLNLSPHITGVEYRKDLVEFCNQVAQEQSFSNLSFWQGGIEDYQPKEKIDILIALHACDTATDDAISKGIKEGSELIVVAPCCHKQVRKEMEKKKVLNALEPITKHGIFLERQAEMLTDSIRVLIMEYFGYHTKVTQFISDEHTPKNVLIIGSKRSTSQEKQAEIKEKISQLKAFFGVDRHHLESLLEI</sequence>
<accession>A0A9D1WBK1</accession>
<comment type="caution">
    <text evidence="2">The sequence shown here is derived from an EMBL/GenBank/DDBJ whole genome shotgun (WGS) entry which is preliminary data.</text>
</comment>
<dbReference type="AlphaFoldDB" id="A0A9D1WBK1"/>
<dbReference type="Pfam" id="PF13679">
    <property type="entry name" value="Methyltransf_32"/>
    <property type="match status" value="1"/>
</dbReference>
<evidence type="ECO:0000313" key="3">
    <source>
        <dbReference type="Proteomes" id="UP000824156"/>
    </source>
</evidence>
<proteinExistence type="predicted"/>
<dbReference type="GO" id="GO:0008168">
    <property type="term" value="F:methyltransferase activity"/>
    <property type="evidence" value="ECO:0007669"/>
    <property type="project" value="UniProtKB-KW"/>
</dbReference>
<evidence type="ECO:0000259" key="1">
    <source>
        <dbReference type="Pfam" id="PF13679"/>
    </source>
</evidence>
<keyword evidence="2" id="KW-0808">Transferase</keyword>
<dbReference type="GO" id="GO:0032259">
    <property type="term" value="P:methylation"/>
    <property type="evidence" value="ECO:0007669"/>
    <property type="project" value="UniProtKB-KW"/>
</dbReference>
<reference evidence="2" key="1">
    <citation type="journal article" date="2021" name="PeerJ">
        <title>Extensive microbial diversity within the chicken gut microbiome revealed by metagenomics and culture.</title>
        <authorList>
            <person name="Gilroy R."/>
            <person name="Ravi A."/>
            <person name="Getino M."/>
            <person name="Pursley I."/>
            <person name="Horton D.L."/>
            <person name="Alikhan N.F."/>
            <person name="Baker D."/>
            <person name="Gharbi K."/>
            <person name="Hall N."/>
            <person name="Watson M."/>
            <person name="Adriaenssens E.M."/>
            <person name="Foster-Nyarko E."/>
            <person name="Jarju S."/>
            <person name="Secka A."/>
            <person name="Antonio M."/>
            <person name="Oren A."/>
            <person name="Chaudhuri R.R."/>
            <person name="La Ragione R."/>
            <person name="Hildebrand F."/>
            <person name="Pallen M.J."/>
        </authorList>
    </citation>
    <scope>NUCLEOTIDE SEQUENCE</scope>
    <source>
        <strain evidence="2">1719</strain>
    </source>
</reference>
<dbReference type="CDD" id="cd02440">
    <property type="entry name" value="AdoMet_MTases"/>
    <property type="match status" value="1"/>
</dbReference>
<name>A0A9D1WBK1_9SPHI</name>
<dbReference type="Proteomes" id="UP000824156">
    <property type="component" value="Unassembled WGS sequence"/>
</dbReference>
<dbReference type="EMBL" id="DXEZ01000345">
    <property type="protein sequence ID" value="HIX55797.1"/>
    <property type="molecule type" value="Genomic_DNA"/>
</dbReference>
<dbReference type="InterPro" id="IPR029063">
    <property type="entry name" value="SAM-dependent_MTases_sf"/>
</dbReference>
<feature type="domain" description="Methyltransferase" evidence="1">
    <location>
        <begin position="157"/>
        <end position="292"/>
    </location>
</feature>
<evidence type="ECO:0000313" key="2">
    <source>
        <dbReference type="EMBL" id="HIX55797.1"/>
    </source>
</evidence>
<dbReference type="Gene3D" id="3.40.50.150">
    <property type="entry name" value="Vaccinia Virus protein VP39"/>
    <property type="match status" value="1"/>
</dbReference>
<dbReference type="SUPFAM" id="SSF53335">
    <property type="entry name" value="S-adenosyl-L-methionine-dependent methyltransferases"/>
    <property type="match status" value="1"/>
</dbReference>
<gene>
    <name evidence="2" type="ORF">H9853_12310</name>
</gene>
<dbReference type="PANTHER" id="PTHR13369:SF3">
    <property type="entry name" value="METHYLTRANSFERASE DOMAIN-CONTAINING PROTEIN"/>
    <property type="match status" value="1"/>
</dbReference>
<keyword evidence="2" id="KW-0489">Methyltransferase</keyword>
<dbReference type="PANTHER" id="PTHR13369">
    <property type="match status" value="1"/>
</dbReference>
<protein>
    <submittedName>
        <fullName evidence="2">SAM-dependent methyltransferase</fullName>
    </submittedName>
</protein>
<dbReference type="GO" id="GO:0005737">
    <property type="term" value="C:cytoplasm"/>
    <property type="evidence" value="ECO:0007669"/>
    <property type="project" value="TreeGrafter"/>
</dbReference>